<accession>A0A5C6BNH0</accession>
<gene>
    <name evidence="1" type="ORF">CA54_16820</name>
</gene>
<protein>
    <submittedName>
        <fullName evidence="1">Uncharacterized protein</fullName>
    </submittedName>
</protein>
<keyword evidence="2" id="KW-1185">Reference proteome</keyword>
<proteinExistence type="predicted"/>
<comment type="caution">
    <text evidence="1">The sequence shown here is derived from an EMBL/GenBank/DDBJ whole genome shotgun (WGS) entry which is preliminary data.</text>
</comment>
<dbReference type="EMBL" id="SJPP01000001">
    <property type="protein sequence ID" value="TWU12856.1"/>
    <property type="molecule type" value="Genomic_DNA"/>
</dbReference>
<dbReference type="Proteomes" id="UP000320735">
    <property type="component" value="Unassembled WGS sequence"/>
</dbReference>
<dbReference type="AlphaFoldDB" id="A0A5C6BNH0"/>
<evidence type="ECO:0000313" key="1">
    <source>
        <dbReference type="EMBL" id="TWU12856.1"/>
    </source>
</evidence>
<name>A0A5C6BNH0_9PLAN</name>
<organism evidence="1 2">
    <name type="scientific">Symmachiella macrocystis</name>
    <dbReference type="NCBI Taxonomy" id="2527985"/>
    <lineage>
        <taxon>Bacteria</taxon>
        <taxon>Pseudomonadati</taxon>
        <taxon>Planctomycetota</taxon>
        <taxon>Planctomycetia</taxon>
        <taxon>Planctomycetales</taxon>
        <taxon>Planctomycetaceae</taxon>
        <taxon>Symmachiella</taxon>
    </lineage>
</organism>
<evidence type="ECO:0000313" key="2">
    <source>
        <dbReference type="Proteomes" id="UP000320735"/>
    </source>
</evidence>
<sequence>MAEGRQRATWDAVASVLCLLVNINRDPKSKPHKVTEFHPYAQAKKKPAAVIEKMSLKDCKGAFQAAGFK</sequence>
<reference evidence="1 2" key="1">
    <citation type="submission" date="2019-02" db="EMBL/GenBank/DDBJ databases">
        <title>Deep-cultivation of Planctomycetes and their phenomic and genomic characterization uncovers novel biology.</title>
        <authorList>
            <person name="Wiegand S."/>
            <person name="Jogler M."/>
            <person name="Boedeker C."/>
            <person name="Pinto D."/>
            <person name="Vollmers J."/>
            <person name="Rivas-Marin E."/>
            <person name="Kohn T."/>
            <person name="Peeters S.H."/>
            <person name="Heuer A."/>
            <person name="Rast P."/>
            <person name="Oberbeckmann S."/>
            <person name="Bunk B."/>
            <person name="Jeske O."/>
            <person name="Meyerdierks A."/>
            <person name="Storesund J.E."/>
            <person name="Kallscheuer N."/>
            <person name="Luecker S."/>
            <person name="Lage O.M."/>
            <person name="Pohl T."/>
            <person name="Merkel B.J."/>
            <person name="Hornburger P."/>
            <person name="Mueller R.-W."/>
            <person name="Bruemmer F."/>
            <person name="Labrenz M."/>
            <person name="Spormann A.M."/>
            <person name="Op Den Camp H."/>
            <person name="Overmann J."/>
            <person name="Amann R."/>
            <person name="Jetten M.S.M."/>
            <person name="Mascher T."/>
            <person name="Medema M.H."/>
            <person name="Devos D.P."/>
            <person name="Kaster A.-K."/>
            <person name="Ovreas L."/>
            <person name="Rohde M."/>
            <person name="Galperin M.Y."/>
            <person name="Jogler C."/>
        </authorList>
    </citation>
    <scope>NUCLEOTIDE SEQUENCE [LARGE SCALE GENOMIC DNA]</scope>
    <source>
        <strain evidence="1 2">CA54</strain>
    </source>
</reference>